<feature type="signal peptide" evidence="1">
    <location>
        <begin position="1"/>
        <end position="27"/>
    </location>
</feature>
<accession>A0A101JRF1</accession>
<sequence>MRLRMFTASLAVATATATVLVGSPAQAVPDDCPSGGLCAYTGQSFSGSRGVVYANNTNLLQYNAFNNAESVANNGNDCNVRIYSGTSYTGSTVTIARGAQYTSLTGSPLRDNIASNKWCV</sequence>
<evidence type="ECO:0008006" key="4">
    <source>
        <dbReference type="Google" id="ProtNLM"/>
    </source>
</evidence>
<dbReference type="InterPro" id="IPR011024">
    <property type="entry name" value="G_crystallin-like"/>
</dbReference>
<dbReference type="Gene3D" id="2.60.20.10">
    <property type="entry name" value="Crystallins"/>
    <property type="match status" value="1"/>
</dbReference>
<dbReference type="OrthoDB" id="4274714at2"/>
<organism evidence="2 3">
    <name type="scientific">Actinoplanes awajinensis subsp. mycoplanecinus</name>
    <dbReference type="NCBI Taxonomy" id="135947"/>
    <lineage>
        <taxon>Bacteria</taxon>
        <taxon>Bacillati</taxon>
        <taxon>Actinomycetota</taxon>
        <taxon>Actinomycetes</taxon>
        <taxon>Micromonosporales</taxon>
        <taxon>Micromonosporaceae</taxon>
        <taxon>Actinoplanes</taxon>
    </lineage>
</organism>
<comment type="caution">
    <text evidence="2">The sequence shown here is derived from an EMBL/GenBank/DDBJ whole genome shotgun (WGS) entry which is preliminary data.</text>
</comment>
<proteinExistence type="predicted"/>
<evidence type="ECO:0000313" key="3">
    <source>
        <dbReference type="Proteomes" id="UP000053244"/>
    </source>
</evidence>
<dbReference type="AlphaFoldDB" id="A0A101JRF1"/>
<keyword evidence="1" id="KW-0732">Signal</keyword>
<gene>
    <name evidence="2" type="ORF">ADL15_21165</name>
</gene>
<protein>
    <recommendedName>
        <fullName evidence="4">Peptidase inhibitor</fullName>
    </recommendedName>
</protein>
<dbReference type="EMBL" id="LLZH01000200">
    <property type="protein sequence ID" value="KUL31694.1"/>
    <property type="molecule type" value="Genomic_DNA"/>
</dbReference>
<reference evidence="2 3" key="1">
    <citation type="submission" date="2015-10" db="EMBL/GenBank/DDBJ databases">
        <authorList>
            <person name="Gilbert D.G."/>
        </authorList>
    </citation>
    <scope>NUCLEOTIDE SEQUENCE [LARGE SCALE GENOMIC DNA]</scope>
    <source>
        <strain evidence="2 3">NRRL B-16712</strain>
    </source>
</reference>
<evidence type="ECO:0000313" key="2">
    <source>
        <dbReference type="EMBL" id="KUL31694.1"/>
    </source>
</evidence>
<feature type="chain" id="PRO_5007098071" description="Peptidase inhibitor" evidence="1">
    <location>
        <begin position="28"/>
        <end position="120"/>
    </location>
</feature>
<keyword evidence="3" id="KW-1185">Reference proteome</keyword>
<name>A0A101JRF1_9ACTN</name>
<dbReference type="Proteomes" id="UP000053244">
    <property type="component" value="Unassembled WGS sequence"/>
</dbReference>
<dbReference type="Pfam" id="PF03995">
    <property type="entry name" value="Inhibitor_I36"/>
    <property type="match status" value="1"/>
</dbReference>
<dbReference type="RefSeq" id="WP_067693837.1">
    <property type="nucleotide sequence ID" value="NZ_LLZH01000200.1"/>
</dbReference>
<dbReference type="SUPFAM" id="SSF49695">
    <property type="entry name" value="gamma-Crystallin-like"/>
    <property type="match status" value="1"/>
</dbReference>
<evidence type="ECO:0000256" key="1">
    <source>
        <dbReference type="SAM" id="SignalP"/>
    </source>
</evidence>